<dbReference type="PROSITE" id="PS00678">
    <property type="entry name" value="WD_REPEATS_1"/>
    <property type="match status" value="1"/>
</dbReference>
<dbReference type="STRING" id="768670.Calni_0859"/>
<dbReference type="KEGG" id="cni:Calni_0859"/>
<dbReference type="InterPro" id="IPR019775">
    <property type="entry name" value="WD40_repeat_CS"/>
</dbReference>
<dbReference type="Gene3D" id="2.130.10.10">
    <property type="entry name" value="YVTN repeat-like/Quinoprotein amine dehydrogenase"/>
    <property type="match status" value="2"/>
</dbReference>
<keyword evidence="2" id="KW-0677">Repeat</keyword>
<name>E4TH76_CALNY</name>
<dbReference type="InterPro" id="IPR029030">
    <property type="entry name" value="Caspase-like_dom_sf"/>
</dbReference>
<dbReference type="Pfam" id="PF00656">
    <property type="entry name" value="Peptidase_C14"/>
    <property type="match status" value="1"/>
</dbReference>
<dbReference type="HOGENOM" id="CLU_009283_0_0_0"/>
<dbReference type="SMART" id="SM00320">
    <property type="entry name" value="WD40"/>
    <property type="match status" value="7"/>
</dbReference>
<proteinExistence type="predicted"/>
<protein>
    <submittedName>
        <fullName evidence="5">WD40 repeat, subgroup</fullName>
    </submittedName>
</protein>
<reference key="1">
    <citation type="submission" date="2010-11" db="EMBL/GenBank/DDBJ databases">
        <title>The complete genome of chromosome of Calditerrivibrio nitroreducens DSM 19672.</title>
        <authorList>
            <consortium name="US DOE Joint Genome Institute (JGI-PGF)"/>
            <person name="Lucas S."/>
            <person name="Copeland A."/>
            <person name="Lapidus A."/>
            <person name="Bruce D."/>
            <person name="Goodwin L."/>
            <person name="Pitluck S."/>
            <person name="Kyrpides N."/>
            <person name="Mavromatis K."/>
            <person name="Ivanova N."/>
            <person name="Mikhailova N."/>
            <person name="Zeytun A."/>
            <person name="Brettin T."/>
            <person name="Detter J.C."/>
            <person name="Tapia R."/>
            <person name="Han C."/>
            <person name="Land M."/>
            <person name="Hauser L."/>
            <person name="Markowitz V."/>
            <person name="Cheng J.-F."/>
            <person name="Hugenholtz P."/>
            <person name="Woyke T."/>
            <person name="Wu D."/>
            <person name="Spring S."/>
            <person name="Schroeder M."/>
            <person name="Brambilla E."/>
            <person name="Klenk H.-P."/>
            <person name="Eisen J.A."/>
        </authorList>
    </citation>
    <scope>NUCLEOTIDE SEQUENCE [LARGE SCALE GENOMIC DNA]</scope>
    <source>
        <strain>DSM 19672</strain>
    </source>
</reference>
<dbReference type="eggNOG" id="COG3391">
    <property type="taxonomic scope" value="Bacteria"/>
</dbReference>
<evidence type="ECO:0000256" key="1">
    <source>
        <dbReference type="ARBA" id="ARBA00022574"/>
    </source>
</evidence>
<dbReference type="GO" id="GO:0006508">
    <property type="term" value="P:proteolysis"/>
    <property type="evidence" value="ECO:0007669"/>
    <property type="project" value="InterPro"/>
</dbReference>
<feature type="domain" description="Peptidase C14 caspase" evidence="4">
    <location>
        <begin position="720"/>
        <end position="945"/>
    </location>
</feature>
<dbReference type="PROSITE" id="PS50082">
    <property type="entry name" value="WD_REPEATS_2"/>
    <property type="match status" value="1"/>
</dbReference>
<evidence type="ECO:0000256" key="3">
    <source>
        <dbReference type="PROSITE-ProRule" id="PRU00221"/>
    </source>
</evidence>
<accession>E4TH76</accession>
<dbReference type="SUPFAM" id="SSF50998">
    <property type="entry name" value="Quinoprotein alcohol dehydrogenase-like"/>
    <property type="match status" value="2"/>
</dbReference>
<dbReference type="PANTHER" id="PTHR19848">
    <property type="entry name" value="WD40 REPEAT PROTEIN"/>
    <property type="match status" value="1"/>
</dbReference>
<dbReference type="OrthoDB" id="9806985at2"/>
<evidence type="ECO:0000259" key="4">
    <source>
        <dbReference type="Pfam" id="PF00656"/>
    </source>
</evidence>
<keyword evidence="6" id="KW-1185">Reference proteome</keyword>
<evidence type="ECO:0000313" key="6">
    <source>
        <dbReference type="Proteomes" id="UP000007039"/>
    </source>
</evidence>
<keyword evidence="1 3" id="KW-0853">WD repeat</keyword>
<dbReference type="InterPro" id="IPR015943">
    <property type="entry name" value="WD40/YVTN_repeat-like_dom_sf"/>
</dbReference>
<dbReference type="Gene3D" id="3.40.50.1460">
    <property type="match status" value="1"/>
</dbReference>
<feature type="repeat" description="WD" evidence="3">
    <location>
        <begin position="39"/>
        <end position="80"/>
    </location>
</feature>
<dbReference type="EMBL" id="CP002347">
    <property type="protein sequence ID" value="ADR18770.1"/>
    <property type="molecule type" value="Genomic_DNA"/>
</dbReference>
<gene>
    <name evidence="5" type="ordered locus">Calni_0859</name>
</gene>
<reference evidence="5 6" key="2">
    <citation type="journal article" date="2011" name="Stand. Genomic Sci.">
        <title>Complete genome sequence of Calditerrivibrio nitroreducens type strain (Yu37-1).</title>
        <authorList>
            <person name="Pitluck S."/>
            <person name="Sikorski J."/>
            <person name="Zeytun A."/>
            <person name="Lapidus A."/>
            <person name="Nolan M."/>
            <person name="Lucas S."/>
            <person name="Hammon N."/>
            <person name="Deshpande S."/>
            <person name="Cheng J.F."/>
            <person name="Tapia R."/>
            <person name="Han C."/>
            <person name="Goodwin L."/>
            <person name="Liolios K."/>
            <person name="Pagani I."/>
            <person name="Ivanova N."/>
            <person name="Mavromatis K."/>
            <person name="Pati A."/>
            <person name="Chen A."/>
            <person name="Palaniappan K."/>
            <person name="Hauser L."/>
            <person name="Chang Y.J."/>
            <person name="Jeffries C.D."/>
            <person name="Detter J.C."/>
            <person name="Brambilla E."/>
            <person name="Djao O.D."/>
            <person name="Rohde M."/>
            <person name="Spring S."/>
            <person name="Goker M."/>
            <person name="Woyke T."/>
            <person name="Bristow J."/>
            <person name="Eisen J.A."/>
            <person name="Markowitz V."/>
            <person name="Hugenholtz P."/>
            <person name="Kyrpides N.C."/>
            <person name="Klenk H.P."/>
            <person name="Land M."/>
        </authorList>
    </citation>
    <scope>NUCLEOTIDE SEQUENCE [LARGE SCALE GENOMIC DNA]</scope>
    <source>
        <strain evidence="6">DSM 19672 / NBRC 101217 / Yu37-1</strain>
    </source>
</reference>
<dbReference type="eggNOG" id="COG4249">
    <property type="taxonomic scope" value="Bacteria"/>
</dbReference>
<organism evidence="5 6">
    <name type="scientific">Calditerrivibrio nitroreducens (strain DSM 19672 / NBRC 101217 / Yu37-1)</name>
    <dbReference type="NCBI Taxonomy" id="768670"/>
    <lineage>
        <taxon>Bacteria</taxon>
        <taxon>Pseudomonadati</taxon>
        <taxon>Deferribacterota</taxon>
        <taxon>Deferribacteres</taxon>
        <taxon>Deferribacterales</taxon>
        <taxon>Calditerrivibrionaceae</taxon>
    </lineage>
</organism>
<dbReference type="InterPro" id="IPR011047">
    <property type="entry name" value="Quinoprotein_ADH-like_sf"/>
</dbReference>
<dbReference type="InterPro" id="IPR001680">
    <property type="entry name" value="WD40_rpt"/>
</dbReference>
<dbReference type="RefSeq" id="WP_013450983.1">
    <property type="nucleotide sequence ID" value="NC_014758.1"/>
</dbReference>
<dbReference type="InterPro" id="IPR011600">
    <property type="entry name" value="Pept_C14_caspase"/>
</dbReference>
<evidence type="ECO:0000313" key="5">
    <source>
        <dbReference type="EMBL" id="ADR18770.1"/>
    </source>
</evidence>
<dbReference type="GO" id="GO:0004197">
    <property type="term" value="F:cysteine-type endopeptidase activity"/>
    <property type="evidence" value="ECO:0007669"/>
    <property type="project" value="InterPro"/>
</dbReference>
<dbReference type="Proteomes" id="UP000007039">
    <property type="component" value="Chromosome"/>
</dbReference>
<dbReference type="SUPFAM" id="SSF52129">
    <property type="entry name" value="Caspase-like"/>
    <property type="match status" value="1"/>
</dbReference>
<evidence type="ECO:0000256" key="2">
    <source>
        <dbReference type="ARBA" id="ARBA00022737"/>
    </source>
</evidence>
<dbReference type="Pfam" id="PF00400">
    <property type="entry name" value="WD40"/>
    <property type="match status" value="5"/>
</dbReference>
<dbReference type="eggNOG" id="COG1520">
    <property type="taxonomic scope" value="Bacteria"/>
</dbReference>
<dbReference type="PROSITE" id="PS50294">
    <property type="entry name" value="WD_REPEATS_REGION"/>
    <property type="match status" value="1"/>
</dbReference>
<dbReference type="AlphaFoldDB" id="E4TH76"/>
<dbReference type="PANTHER" id="PTHR19848:SF8">
    <property type="entry name" value="F-BOX AND WD REPEAT DOMAIN CONTAINING 7"/>
    <property type="match status" value="1"/>
</dbReference>
<sequence length="957" mass="106601" precursor="true">MNLKGLTKFFLLFFIITIINIFDCLASEPPSDPILRIETGMHTAVIRRISIDKDERFLVTGSDDKTIRIWELRTGKPLKVLRPPVGEGNEGKIYAVAISPDGRHIAAGGRTGYEWDETDSIYIFDRETGALIKTIKGLPNVITHLSFSKDGKFLVAGLGDNGIRVYSTDGYSLIKEDKDYGHSVYGFDFSSDGRLVVSSYDGYIRLYDRRFNLIKKIKAPGGKRPYHISFSPDGSKIVVGYEDTPNVDIISANDLDVLYRADTSEFSGCEFFSVTWSYDGRFLYAGGKCQKQFDNKWKFIIRRWDRAGKGSYTDIPVAESTIMHILPLKDNGIAFASYEPSFGIVDAVGRLAIFKGNEIADLRGQLEKFLLSYDGSIVGFGYEAFGGSPAVFDAENRELKTGEPSLRLLPPIFEMEGIKVTDWKNNFNPKLNGKPIELKQYEVSRSLAISPDGKRFVLGADWNLRCFDKDGNELWRVPAPSVVWALNISGNGRVVVAGFGDGTIRWFRMEDGKELLALFPHKDKRRWVLWTPKGYYDASPNAEDLIGWHINNGKENSADFYPAGRFRDRFYRPDIIAKLFTTYDEERAIALANEESGRKRVETSIKDILPPVITILSPSDGSSISKNELTVRYSLRNPSGEIVTAIKVLIDGRPVSQKRGLLIKPKGEEAGVLTVTVPERDFELSLIAENKYSASVPATIKLFWQGKKEEFIVKPKLYILAIGVSRYKDESLRLQFASKDAEDFIKTMQTQKGRLYEDVVVKLLTDERATKDEVLDGLDWLQKETTSKDVAMIFIAGHGINDTAGIYYFLPQNADLDKLKRTSVAFSDIKNTVSSVAGKVVMFVDTCHAGNVMGKRAVPEITGVINELTSAENGVVVFASSTGRQYSLEDPAWGNGAFTKAVVEGISGKADLLGKGKITVNMLDAFIAERVKELTKGKQTPVTTKPVTVPDFPVAVR</sequence>